<dbReference type="Proteomes" id="UP001597112">
    <property type="component" value="Unassembled WGS sequence"/>
</dbReference>
<evidence type="ECO:0000313" key="3">
    <source>
        <dbReference type="Proteomes" id="UP001597112"/>
    </source>
</evidence>
<dbReference type="Pfam" id="PF01636">
    <property type="entry name" value="APH"/>
    <property type="match status" value="1"/>
</dbReference>
<dbReference type="InterPro" id="IPR002575">
    <property type="entry name" value="Aminoglycoside_PTrfase"/>
</dbReference>
<dbReference type="EMBL" id="JBHTKA010000003">
    <property type="protein sequence ID" value="MFD1000143.1"/>
    <property type="molecule type" value="Genomic_DNA"/>
</dbReference>
<dbReference type="PANTHER" id="PTHR21064">
    <property type="entry name" value="AMINOGLYCOSIDE PHOSPHOTRANSFERASE DOMAIN-CONTAINING PROTEIN-RELATED"/>
    <property type="match status" value="1"/>
</dbReference>
<dbReference type="InterPro" id="IPR011009">
    <property type="entry name" value="Kinase-like_dom_sf"/>
</dbReference>
<reference evidence="3" key="1">
    <citation type="journal article" date="2019" name="Int. J. Syst. Evol. Microbiol.">
        <title>The Global Catalogue of Microorganisms (GCM) 10K type strain sequencing project: providing services to taxonomists for standard genome sequencing and annotation.</title>
        <authorList>
            <consortium name="The Broad Institute Genomics Platform"/>
            <consortium name="The Broad Institute Genome Sequencing Center for Infectious Disease"/>
            <person name="Wu L."/>
            <person name="Ma J."/>
        </authorList>
    </citation>
    <scope>NUCLEOTIDE SEQUENCE [LARGE SCALE GENOMIC DNA]</scope>
    <source>
        <strain evidence="3">CCUG 58938</strain>
    </source>
</reference>
<feature type="domain" description="Aminoglycoside phosphotransferase" evidence="1">
    <location>
        <begin position="19"/>
        <end position="252"/>
    </location>
</feature>
<gene>
    <name evidence="2" type="ORF">ACFQ21_12540</name>
</gene>
<comment type="caution">
    <text evidence="2">The sequence shown here is derived from an EMBL/GenBank/DDBJ whole genome shotgun (WGS) entry which is preliminary data.</text>
</comment>
<proteinExistence type="predicted"/>
<dbReference type="Gene3D" id="3.90.1200.10">
    <property type="match status" value="1"/>
</dbReference>
<dbReference type="PANTHER" id="PTHR21064:SF5">
    <property type="entry name" value="SLR1880 PROTEIN"/>
    <property type="match status" value="1"/>
</dbReference>
<dbReference type="SUPFAM" id="SSF56112">
    <property type="entry name" value="Protein kinase-like (PK-like)"/>
    <property type="match status" value="1"/>
</dbReference>
<dbReference type="InterPro" id="IPR050249">
    <property type="entry name" value="Pseudomonas-type_ThrB"/>
</dbReference>
<evidence type="ECO:0000259" key="1">
    <source>
        <dbReference type="Pfam" id="PF01636"/>
    </source>
</evidence>
<sequence length="341" mass="38981">MILDNILKDFGLGIDQFHVEPINAGYINQTYKLTSTKSYILQRLNRNVFKKPETVAGNIRAAADYIKQHHPDYLFLSGIKTTSGKEMSYDAEGFPWRLFPYIANTITINKVETETEAYNAASGFARLTRMLEGVEASLFEPTIDRFHDLKLRYQQFEDALANAAADRKEAAADAIAACQRYIYLVNRYDQLIVSGDLKLRIMHNDTKINNILFDATTRKDVVVIDLDTLMPGYFIYDLGDMIRTFVSPVDEEEKDLSKIKVRQNIYDALVKGYLSEMNAILSDKEKSSIEFSGQMMTYIMALRMLADFLNGDIYYQTTYPKQNLIRARNQLRLLDLLTGAG</sequence>
<evidence type="ECO:0000313" key="2">
    <source>
        <dbReference type="EMBL" id="MFD1000143.1"/>
    </source>
</evidence>
<dbReference type="RefSeq" id="WP_377579505.1">
    <property type="nucleotide sequence ID" value="NZ_JBHTKA010000003.1"/>
</dbReference>
<protein>
    <submittedName>
        <fullName evidence="2">Phosphotransferase enzyme family protein</fullName>
    </submittedName>
</protein>
<organism evidence="2 3">
    <name type="scientific">Ohtaekwangia kribbensis</name>
    <dbReference type="NCBI Taxonomy" id="688913"/>
    <lineage>
        <taxon>Bacteria</taxon>
        <taxon>Pseudomonadati</taxon>
        <taxon>Bacteroidota</taxon>
        <taxon>Cytophagia</taxon>
        <taxon>Cytophagales</taxon>
        <taxon>Fulvivirgaceae</taxon>
        <taxon>Ohtaekwangia</taxon>
    </lineage>
</organism>
<name>A0ABW3K1J9_9BACT</name>
<accession>A0ABW3K1J9</accession>
<keyword evidence="3" id="KW-1185">Reference proteome</keyword>